<dbReference type="InterPro" id="IPR050270">
    <property type="entry name" value="DegV_domain_contain"/>
</dbReference>
<dbReference type="InterPro" id="IPR048394">
    <property type="entry name" value="FakA-like_M"/>
</dbReference>
<dbReference type="EMBL" id="PXYV01000050">
    <property type="protein sequence ID" value="PSR20787.1"/>
    <property type="molecule type" value="Genomic_DNA"/>
</dbReference>
<feature type="domain" description="DhaL" evidence="1">
    <location>
        <begin position="22"/>
        <end position="209"/>
    </location>
</feature>
<dbReference type="InterPro" id="IPR004007">
    <property type="entry name" value="DhaL_dom"/>
</dbReference>
<gene>
    <name evidence="2" type="ORF">C7B45_13275</name>
</gene>
<dbReference type="Pfam" id="PF21645">
    <property type="entry name" value="FakA-like_M"/>
    <property type="match status" value="1"/>
</dbReference>
<dbReference type="SUPFAM" id="SSF101473">
    <property type="entry name" value="DhaL-like"/>
    <property type="match status" value="1"/>
</dbReference>
<evidence type="ECO:0000313" key="3">
    <source>
        <dbReference type="Proteomes" id="UP000241848"/>
    </source>
</evidence>
<name>A0A2T2WEW7_9FIRM</name>
<dbReference type="AlphaFoldDB" id="A0A2T2WEW7"/>
<dbReference type="InterPro" id="IPR036117">
    <property type="entry name" value="DhaL_dom_sf"/>
</dbReference>
<proteinExistence type="predicted"/>
<dbReference type="GO" id="GO:0004371">
    <property type="term" value="F:glycerone kinase activity"/>
    <property type="evidence" value="ECO:0007669"/>
    <property type="project" value="InterPro"/>
</dbReference>
<accession>A0A2T2WEW7</accession>
<protein>
    <recommendedName>
        <fullName evidence="1">DhaL domain-containing protein</fullName>
    </recommendedName>
</protein>
<comment type="caution">
    <text evidence="2">The sequence shown here is derived from an EMBL/GenBank/DDBJ whole genome shotgun (WGS) entry which is preliminary data.</text>
</comment>
<dbReference type="SMART" id="SM01120">
    <property type="entry name" value="Dak2"/>
    <property type="match status" value="1"/>
</dbReference>
<sequence>MSMGFAYLSSRIEGGLWRLVGPTWIDWMKSGLDELRAQRDLIDQLNVFPVPDGDTGHNMVATVEAALAALHNRSSDALSEVLQRMADGALIGGRGNSGVILSQLLAGFAAAGRDKIAFTPDDLHQAFGQAAITARRYVAQPVEGTILTMADALTQWTVRGDLVSCLTLAVRAGEEALEKTRDQLPQLKETDSVDAGALGYLCLVRGWLRAAQGRGEPTQHPIAPALSAGVEENVYHAGPLRYYYDVEALIYQLRSEDAYAVLERRLAEVGESVVLAPGHKVIKVHVHTDKPVELMEILTAVGDIRQMEWLDMRAQVASRAGSTTLLRIVADPSLHPVFEGFMPVVDAGLGTDAPDTLWVSPSQPLAVAVAVDSVGLAGQLCLEYVPGESWDVNRARLTSMLQRMRSWTVIRTRDGFLCQGRFYATPQAVHQAIRSDMAELGITTIYLSYRADREEANYWQEAFNAALVQCPLETPWMEIVWQP</sequence>
<dbReference type="Gene3D" id="1.25.40.340">
    <property type="match status" value="1"/>
</dbReference>
<organism evidence="2 3">
    <name type="scientific">Sulfobacillus acidophilus</name>
    <dbReference type="NCBI Taxonomy" id="53633"/>
    <lineage>
        <taxon>Bacteria</taxon>
        <taxon>Bacillati</taxon>
        <taxon>Bacillota</taxon>
        <taxon>Clostridia</taxon>
        <taxon>Eubacteriales</taxon>
        <taxon>Clostridiales Family XVII. Incertae Sedis</taxon>
        <taxon>Sulfobacillus</taxon>
    </lineage>
</organism>
<dbReference type="Pfam" id="PF02734">
    <property type="entry name" value="Dak2"/>
    <property type="match status" value="1"/>
</dbReference>
<dbReference type="InterPro" id="IPR033470">
    <property type="entry name" value="FakA-like_C"/>
</dbReference>
<evidence type="ECO:0000313" key="2">
    <source>
        <dbReference type="EMBL" id="PSR20787.1"/>
    </source>
</evidence>
<evidence type="ECO:0000259" key="1">
    <source>
        <dbReference type="PROSITE" id="PS51480"/>
    </source>
</evidence>
<dbReference type="PROSITE" id="PS51480">
    <property type="entry name" value="DHAL"/>
    <property type="match status" value="1"/>
</dbReference>
<reference evidence="2 3" key="1">
    <citation type="journal article" date="2014" name="BMC Genomics">
        <title>Comparison of environmental and isolate Sulfobacillus genomes reveals diverse carbon, sulfur, nitrogen, and hydrogen metabolisms.</title>
        <authorList>
            <person name="Justice N.B."/>
            <person name="Norman A."/>
            <person name="Brown C.T."/>
            <person name="Singh A."/>
            <person name="Thomas B.C."/>
            <person name="Banfield J.F."/>
        </authorList>
    </citation>
    <scope>NUCLEOTIDE SEQUENCE [LARGE SCALE GENOMIC DNA]</scope>
    <source>
        <strain evidence="2">AMDSBA3</strain>
    </source>
</reference>
<dbReference type="PANTHER" id="PTHR33434:SF4">
    <property type="entry name" value="PHOSPHATASE PROTEIN"/>
    <property type="match status" value="1"/>
</dbReference>
<dbReference type="PANTHER" id="PTHR33434">
    <property type="entry name" value="DEGV DOMAIN-CONTAINING PROTEIN DR_1986-RELATED"/>
    <property type="match status" value="1"/>
</dbReference>
<dbReference type="SMART" id="SM01121">
    <property type="entry name" value="Dak1_2"/>
    <property type="match status" value="1"/>
</dbReference>
<dbReference type="GO" id="GO:0006071">
    <property type="term" value="P:glycerol metabolic process"/>
    <property type="evidence" value="ECO:0007669"/>
    <property type="project" value="InterPro"/>
</dbReference>
<dbReference type="Proteomes" id="UP000241848">
    <property type="component" value="Unassembled WGS sequence"/>
</dbReference>